<dbReference type="InterPro" id="IPR011989">
    <property type="entry name" value="ARM-like"/>
</dbReference>
<feature type="region of interest" description="Disordered" evidence="2">
    <location>
        <begin position="292"/>
        <end position="332"/>
    </location>
</feature>
<dbReference type="AlphaFoldDB" id="A0A813HWL4"/>
<comment type="similarity">
    <text evidence="1">Belongs to the Mo25 family.</text>
</comment>
<dbReference type="GO" id="GO:0035556">
    <property type="term" value="P:intracellular signal transduction"/>
    <property type="evidence" value="ECO:0007669"/>
    <property type="project" value="TreeGrafter"/>
</dbReference>
<dbReference type="SUPFAM" id="SSF48371">
    <property type="entry name" value="ARM repeat"/>
    <property type="match status" value="1"/>
</dbReference>
<dbReference type="InterPro" id="IPR013878">
    <property type="entry name" value="Mo25"/>
</dbReference>
<reference evidence="3" key="1">
    <citation type="submission" date="2021-02" db="EMBL/GenBank/DDBJ databases">
        <authorList>
            <person name="Dougan E. K."/>
            <person name="Rhodes N."/>
            <person name="Thang M."/>
            <person name="Chan C."/>
        </authorList>
    </citation>
    <scope>NUCLEOTIDE SEQUENCE</scope>
</reference>
<dbReference type="GO" id="GO:0043539">
    <property type="term" value="F:protein serine/threonine kinase activator activity"/>
    <property type="evidence" value="ECO:0007669"/>
    <property type="project" value="TreeGrafter"/>
</dbReference>
<feature type="non-terminal residue" evidence="3">
    <location>
        <position position="332"/>
    </location>
</feature>
<keyword evidence="4" id="KW-1185">Reference proteome</keyword>
<evidence type="ECO:0000313" key="4">
    <source>
        <dbReference type="Proteomes" id="UP000654075"/>
    </source>
</evidence>
<sequence>VLESAAERCEKARLAGGTQPSSDGAGEMLGQFLGADLPTRLVASLAQLEFEVRKDVVSVLSAIVRLGTQADADQQIQQYAMNHPRFFQLLVDGYEVSEIATHCGMMLRSCARHSRLVEAFFTQTEVAIKLISFTRHEAFDISSDAFSSLHDFLLTHQTLSAKFLEANFREFFGIYNGLLQTGDYVTQRQALKLLSDMLLERKFMRVMMAYIEDEQFLQIHMNLLKADSKAIQLEAFHVFKIFVANPQKPPRVQQILFKNKDRLITLLEGLKPNRSDDKQFDEDKCTVIGKLQALEAPPPRPATPGAGPAAAPFAATAQEPTASEPSVGQPDA</sequence>
<dbReference type="Gene3D" id="1.25.10.10">
    <property type="entry name" value="Leucine-rich Repeat Variant"/>
    <property type="match status" value="1"/>
</dbReference>
<gene>
    <name evidence="3" type="ORF">PGLA1383_LOCUS57315</name>
</gene>
<name>A0A813HWL4_POLGL</name>
<dbReference type="PANTHER" id="PTHR10182:SF3">
    <property type="entry name" value="PROTEIN MO25"/>
    <property type="match status" value="1"/>
</dbReference>
<evidence type="ECO:0000256" key="2">
    <source>
        <dbReference type="SAM" id="MobiDB-lite"/>
    </source>
</evidence>
<comment type="caution">
    <text evidence="3">The sequence shown here is derived from an EMBL/GenBank/DDBJ whole genome shotgun (WGS) entry which is preliminary data.</text>
</comment>
<evidence type="ECO:0000313" key="3">
    <source>
        <dbReference type="EMBL" id="CAE8642922.1"/>
    </source>
</evidence>
<dbReference type="Pfam" id="PF08569">
    <property type="entry name" value="Mo25"/>
    <property type="match status" value="1"/>
</dbReference>
<accession>A0A813HWL4</accession>
<dbReference type="PANTHER" id="PTHR10182">
    <property type="entry name" value="CALCIUM-BINDING PROTEIN 39-RELATED"/>
    <property type="match status" value="1"/>
</dbReference>
<organism evidence="3 4">
    <name type="scientific">Polarella glacialis</name>
    <name type="common">Dinoflagellate</name>
    <dbReference type="NCBI Taxonomy" id="89957"/>
    <lineage>
        <taxon>Eukaryota</taxon>
        <taxon>Sar</taxon>
        <taxon>Alveolata</taxon>
        <taxon>Dinophyceae</taxon>
        <taxon>Suessiales</taxon>
        <taxon>Suessiaceae</taxon>
        <taxon>Polarella</taxon>
    </lineage>
</organism>
<protein>
    <recommendedName>
        <fullName evidence="5">Calcium-binding protein 39</fullName>
    </recommendedName>
</protein>
<evidence type="ECO:0000256" key="1">
    <source>
        <dbReference type="ARBA" id="ARBA00011012"/>
    </source>
</evidence>
<feature type="compositionally biased region" description="Low complexity" evidence="2">
    <location>
        <begin position="303"/>
        <end position="322"/>
    </location>
</feature>
<dbReference type="InterPro" id="IPR016024">
    <property type="entry name" value="ARM-type_fold"/>
</dbReference>
<dbReference type="Proteomes" id="UP000654075">
    <property type="component" value="Unassembled WGS sequence"/>
</dbReference>
<evidence type="ECO:0008006" key="5">
    <source>
        <dbReference type="Google" id="ProtNLM"/>
    </source>
</evidence>
<dbReference type="OrthoDB" id="609103at2759"/>
<dbReference type="EMBL" id="CAJNNV010033226">
    <property type="protein sequence ID" value="CAE8642922.1"/>
    <property type="molecule type" value="Genomic_DNA"/>
</dbReference>
<proteinExistence type="inferred from homology"/>
<dbReference type="OMA" id="AYDHKES"/>